<proteinExistence type="predicted"/>
<dbReference type="Gene3D" id="2.30.110.20">
    <property type="entry name" value="Hcp1-like"/>
    <property type="match status" value="1"/>
</dbReference>
<dbReference type="PANTHER" id="PTHR36152:SF5">
    <property type="entry name" value="PROTEIN HCP1"/>
    <property type="match status" value="1"/>
</dbReference>
<dbReference type="SUPFAM" id="SSF141452">
    <property type="entry name" value="Hcp1-like"/>
    <property type="match status" value="1"/>
</dbReference>
<dbReference type="Pfam" id="PF05638">
    <property type="entry name" value="T6SS_HCP"/>
    <property type="match status" value="1"/>
</dbReference>
<reference evidence="2" key="1">
    <citation type="journal article" date="2019" name="Int. J. Syst. Evol. Microbiol.">
        <title>The Global Catalogue of Microorganisms (GCM) 10K type strain sequencing project: providing services to taxonomists for standard genome sequencing and annotation.</title>
        <authorList>
            <consortium name="The Broad Institute Genomics Platform"/>
            <consortium name="The Broad Institute Genome Sequencing Center for Infectious Disease"/>
            <person name="Wu L."/>
            <person name="Ma J."/>
        </authorList>
    </citation>
    <scope>NUCLEOTIDE SEQUENCE [LARGE SCALE GENOMIC DNA]</scope>
    <source>
        <strain evidence="2">CCM 7480</strain>
    </source>
</reference>
<sequence length="163" mass="17402">MANDAYLQIDGIKGESADSKHKDWIEVSNVDWSVHQPRALSISSSGHIAGKAELSEISFKKLADLSSPLLQQTCATGKTIPKAKFEFMRADGNGEPIKYYSIELENVMVSSVSPSCGDGGILTERVSLAYSKIKWSYTQQKVAGGASGNTSGGWDAATNKIAA</sequence>
<dbReference type="InterPro" id="IPR036624">
    <property type="entry name" value="Hcp1-lik_sf"/>
</dbReference>
<keyword evidence="2" id="KW-1185">Reference proteome</keyword>
<name>A0ABV7PMA2_9BURK</name>
<dbReference type="EMBL" id="JBHRVV010000001">
    <property type="protein sequence ID" value="MFC3459032.1"/>
    <property type="molecule type" value="Genomic_DNA"/>
</dbReference>
<dbReference type="InterPro" id="IPR053165">
    <property type="entry name" value="HSI-I_assembly_Hcp1"/>
</dbReference>
<dbReference type="InterPro" id="IPR008514">
    <property type="entry name" value="T6SS_Hcp"/>
</dbReference>
<accession>A0ABV7PMA2</accession>
<dbReference type="RefSeq" id="WP_379737923.1">
    <property type="nucleotide sequence ID" value="NZ_JBHRVV010000001.1"/>
</dbReference>
<gene>
    <name evidence="1" type="ORF">ACFOPH_12390</name>
</gene>
<comment type="caution">
    <text evidence="1">The sequence shown here is derived from an EMBL/GenBank/DDBJ whole genome shotgun (WGS) entry which is preliminary data.</text>
</comment>
<protein>
    <submittedName>
        <fullName evidence="1">Hcp family type VI secretion system effector</fullName>
    </submittedName>
</protein>
<organism evidence="1 2">
    <name type="scientific">Massilia haematophila</name>
    <dbReference type="NCBI Taxonomy" id="457923"/>
    <lineage>
        <taxon>Bacteria</taxon>
        <taxon>Pseudomonadati</taxon>
        <taxon>Pseudomonadota</taxon>
        <taxon>Betaproteobacteria</taxon>
        <taxon>Burkholderiales</taxon>
        <taxon>Oxalobacteraceae</taxon>
        <taxon>Telluria group</taxon>
        <taxon>Massilia</taxon>
    </lineage>
</organism>
<dbReference type="NCBIfam" id="TIGR03344">
    <property type="entry name" value="VI_effect_Hcp1"/>
    <property type="match status" value="1"/>
</dbReference>
<evidence type="ECO:0000313" key="2">
    <source>
        <dbReference type="Proteomes" id="UP001595665"/>
    </source>
</evidence>
<evidence type="ECO:0000313" key="1">
    <source>
        <dbReference type="EMBL" id="MFC3459032.1"/>
    </source>
</evidence>
<dbReference type="Proteomes" id="UP001595665">
    <property type="component" value="Unassembled WGS sequence"/>
</dbReference>
<dbReference type="PANTHER" id="PTHR36152">
    <property type="entry name" value="CYTOPLASMIC PROTEIN-RELATED"/>
    <property type="match status" value="1"/>
</dbReference>